<dbReference type="SUPFAM" id="SSF50475">
    <property type="entry name" value="FMN-binding split barrel"/>
    <property type="match status" value="1"/>
</dbReference>
<proteinExistence type="predicted"/>
<sequence length="149" mass="16770">MPAVLEGLSPELMAHLDGEKLVLLSTIEKETASPNVTAISWVKTKDDKHIRFAVTRDSRIIHNIKNNPQVVLCVIALESVYSIAGTCSILTEEMNGVPLKLVKFEVHVDKVFESMFWGAKIIQEPLFEKTYNPKKAKELDEKVYQALMS</sequence>
<comment type="caution">
    <text evidence="2">The sequence shown here is derived from an EMBL/GenBank/DDBJ whole genome shotgun (WGS) entry which is preliminary data.</text>
</comment>
<evidence type="ECO:0000313" key="2">
    <source>
        <dbReference type="EMBL" id="MDQ0338798.1"/>
    </source>
</evidence>
<keyword evidence="3" id="KW-1185">Reference proteome</keyword>
<dbReference type="Gene3D" id="2.30.110.10">
    <property type="entry name" value="Electron Transport, Fmn-binding Protein, Chain A"/>
    <property type="match status" value="1"/>
</dbReference>
<evidence type="ECO:0000313" key="3">
    <source>
        <dbReference type="Proteomes" id="UP001232445"/>
    </source>
</evidence>
<dbReference type="InterPro" id="IPR011576">
    <property type="entry name" value="Pyridox_Oxase_N"/>
</dbReference>
<gene>
    <name evidence="2" type="ORF">J2S00_001584</name>
</gene>
<reference evidence="2 3" key="1">
    <citation type="submission" date="2023-07" db="EMBL/GenBank/DDBJ databases">
        <title>Genomic Encyclopedia of Type Strains, Phase IV (KMG-IV): sequencing the most valuable type-strain genomes for metagenomic binning, comparative biology and taxonomic classification.</title>
        <authorList>
            <person name="Goeker M."/>
        </authorList>
    </citation>
    <scope>NUCLEOTIDE SEQUENCE [LARGE SCALE GENOMIC DNA]</scope>
    <source>
        <strain evidence="2 3">DSM 17740</strain>
    </source>
</reference>
<protein>
    <submittedName>
        <fullName evidence="2">Pyridoxamine 5'-phosphate oxidase family protein</fullName>
    </submittedName>
</protein>
<dbReference type="Pfam" id="PF01243">
    <property type="entry name" value="PNPOx_N"/>
    <property type="match status" value="1"/>
</dbReference>
<feature type="domain" description="Pyridoxamine 5'-phosphate oxidase N-terminal" evidence="1">
    <location>
        <begin position="9"/>
        <end position="93"/>
    </location>
</feature>
<dbReference type="EMBL" id="JAUSUQ010000005">
    <property type="protein sequence ID" value="MDQ0338798.1"/>
    <property type="molecule type" value="Genomic_DNA"/>
</dbReference>
<evidence type="ECO:0000259" key="1">
    <source>
        <dbReference type="Pfam" id="PF01243"/>
    </source>
</evidence>
<accession>A0ABU0CQV5</accession>
<dbReference type="InterPro" id="IPR012349">
    <property type="entry name" value="Split_barrel_FMN-bd"/>
</dbReference>
<dbReference type="Proteomes" id="UP001232445">
    <property type="component" value="Unassembled WGS sequence"/>
</dbReference>
<dbReference type="NCBIfam" id="NF005232">
    <property type="entry name" value="PRK06733.1"/>
    <property type="match status" value="1"/>
</dbReference>
<name>A0ABU0CQV5_9BACI</name>
<organism evidence="2 3">
    <name type="scientific">Caldalkalibacillus uzonensis</name>
    <dbReference type="NCBI Taxonomy" id="353224"/>
    <lineage>
        <taxon>Bacteria</taxon>
        <taxon>Bacillati</taxon>
        <taxon>Bacillota</taxon>
        <taxon>Bacilli</taxon>
        <taxon>Bacillales</taxon>
        <taxon>Bacillaceae</taxon>
        <taxon>Caldalkalibacillus</taxon>
    </lineage>
</organism>
<dbReference type="RefSeq" id="WP_307337755.1">
    <property type="nucleotide sequence ID" value="NZ_JAUSUQ010000005.1"/>
</dbReference>